<feature type="domain" description="RDD" evidence="7">
    <location>
        <begin position="17"/>
        <end position="145"/>
    </location>
</feature>
<dbReference type="EMBL" id="NXLT01000005">
    <property type="protein sequence ID" value="RDU66603.1"/>
    <property type="molecule type" value="Genomic_DNA"/>
</dbReference>
<proteinExistence type="predicted"/>
<dbReference type="PANTHER" id="PTHR36115:SF4">
    <property type="entry name" value="MEMBRANE PROTEIN"/>
    <property type="match status" value="1"/>
</dbReference>
<reference evidence="8 9" key="1">
    <citation type="submission" date="2018-04" db="EMBL/GenBank/DDBJ databases">
        <title>Novel Campyloabacter and Helicobacter Species and Strains.</title>
        <authorList>
            <person name="Mannion A.J."/>
            <person name="Shen Z."/>
            <person name="Fox J.G."/>
        </authorList>
    </citation>
    <scope>NUCLEOTIDE SEQUENCE [LARGE SCALE GENOMIC DNA]</scope>
    <source>
        <strain evidence="8 9">MIT 12-6600</strain>
    </source>
</reference>
<protein>
    <submittedName>
        <fullName evidence="8">RDD family protein</fullName>
    </submittedName>
</protein>
<evidence type="ECO:0000256" key="5">
    <source>
        <dbReference type="ARBA" id="ARBA00023136"/>
    </source>
</evidence>
<evidence type="ECO:0000313" key="9">
    <source>
        <dbReference type="Proteomes" id="UP000256514"/>
    </source>
</evidence>
<feature type="transmembrane region" description="Helical" evidence="6">
    <location>
        <begin position="62"/>
        <end position="86"/>
    </location>
</feature>
<evidence type="ECO:0000256" key="6">
    <source>
        <dbReference type="SAM" id="Phobius"/>
    </source>
</evidence>
<keyword evidence="5 6" id="KW-0472">Membrane</keyword>
<evidence type="ECO:0000256" key="2">
    <source>
        <dbReference type="ARBA" id="ARBA00022475"/>
    </source>
</evidence>
<name>A0A3D8INB3_9HELI</name>
<dbReference type="Pfam" id="PF06271">
    <property type="entry name" value="RDD"/>
    <property type="match status" value="1"/>
</dbReference>
<sequence>MDTKIEQLLEREDLSLASLQARIVAYILDLCILGVAISFIFWEELIAIQVALDSGKMLRDMIATLTLWVFVFYIVYEVLFCMLYGATLGKIVMKIRIISVDFVDKPSFFQALTRALLKYIGSNIFYLSYLPAFGDVFRRTLHDKIPKTLVISN</sequence>
<dbReference type="Proteomes" id="UP000256514">
    <property type="component" value="Unassembled WGS sequence"/>
</dbReference>
<evidence type="ECO:0000313" key="8">
    <source>
        <dbReference type="EMBL" id="RDU66603.1"/>
    </source>
</evidence>
<keyword evidence="4 6" id="KW-1133">Transmembrane helix</keyword>
<keyword evidence="9" id="KW-1185">Reference proteome</keyword>
<evidence type="ECO:0000256" key="4">
    <source>
        <dbReference type="ARBA" id="ARBA00022989"/>
    </source>
</evidence>
<dbReference type="RefSeq" id="WP_115571301.1">
    <property type="nucleotide sequence ID" value="NZ_NXLT01000005.1"/>
</dbReference>
<comment type="caution">
    <text evidence="8">The sequence shown here is derived from an EMBL/GenBank/DDBJ whole genome shotgun (WGS) entry which is preliminary data.</text>
</comment>
<accession>A0A3D8INB3</accession>
<keyword evidence="2" id="KW-1003">Cell membrane</keyword>
<feature type="transmembrane region" description="Helical" evidence="6">
    <location>
        <begin position="21"/>
        <end position="42"/>
    </location>
</feature>
<dbReference type="OrthoDB" id="5358104at2"/>
<dbReference type="InterPro" id="IPR010432">
    <property type="entry name" value="RDD"/>
</dbReference>
<dbReference type="AlphaFoldDB" id="A0A3D8INB3"/>
<comment type="subcellular location">
    <subcellularLocation>
        <location evidence="1">Cell membrane</location>
        <topology evidence="1">Multi-pass membrane protein</topology>
    </subcellularLocation>
</comment>
<evidence type="ECO:0000256" key="3">
    <source>
        <dbReference type="ARBA" id="ARBA00022692"/>
    </source>
</evidence>
<gene>
    <name evidence="8" type="ORF">CQA54_06490</name>
</gene>
<dbReference type="GO" id="GO:0005886">
    <property type="term" value="C:plasma membrane"/>
    <property type="evidence" value="ECO:0007669"/>
    <property type="project" value="UniProtKB-SubCell"/>
</dbReference>
<dbReference type="PANTHER" id="PTHR36115">
    <property type="entry name" value="PROLINE-RICH ANTIGEN HOMOLOG-RELATED"/>
    <property type="match status" value="1"/>
</dbReference>
<dbReference type="InterPro" id="IPR051791">
    <property type="entry name" value="Pra-immunoreactive"/>
</dbReference>
<evidence type="ECO:0000256" key="1">
    <source>
        <dbReference type="ARBA" id="ARBA00004651"/>
    </source>
</evidence>
<organism evidence="8 9">
    <name type="scientific">Helicobacter equorum</name>
    <dbReference type="NCBI Taxonomy" id="361872"/>
    <lineage>
        <taxon>Bacteria</taxon>
        <taxon>Pseudomonadati</taxon>
        <taxon>Campylobacterota</taxon>
        <taxon>Epsilonproteobacteria</taxon>
        <taxon>Campylobacterales</taxon>
        <taxon>Helicobacteraceae</taxon>
        <taxon>Helicobacter</taxon>
    </lineage>
</organism>
<keyword evidence="3 6" id="KW-0812">Transmembrane</keyword>
<evidence type="ECO:0000259" key="7">
    <source>
        <dbReference type="Pfam" id="PF06271"/>
    </source>
</evidence>